<dbReference type="OrthoDB" id="510891at2"/>
<dbReference type="InterPro" id="IPR008538">
    <property type="entry name" value="Uma2"/>
</dbReference>
<keyword evidence="3" id="KW-1185">Reference proteome</keyword>
<evidence type="ECO:0000313" key="3">
    <source>
        <dbReference type="Proteomes" id="UP000003835"/>
    </source>
</evidence>
<name>B4W491_9CYAN</name>
<dbReference type="RefSeq" id="WP_006106089.1">
    <property type="nucleotide sequence ID" value="NZ_DS989877.1"/>
</dbReference>
<dbReference type="STRING" id="118168.MC7420_6593"/>
<dbReference type="SUPFAM" id="SSF52980">
    <property type="entry name" value="Restriction endonuclease-like"/>
    <property type="match status" value="1"/>
</dbReference>
<feature type="domain" description="Putative restriction endonuclease" evidence="1">
    <location>
        <begin position="31"/>
        <end position="188"/>
    </location>
</feature>
<evidence type="ECO:0000259" key="1">
    <source>
        <dbReference type="Pfam" id="PF05685"/>
    </source>
</evidence>
<dbReference type="AlphaFoldDB" id="B4W491"/>
<dbReference type="CDD" id="cd06260">
    <property type="entry name" value="DUF820-like"/>
    <property type="match status" value="1"/>
</dbReference>
<protein>
    <recommendedName>
        <fullName evidence="1">Putative restriction endonuclease domain-containing protein</fullName>
    </recommendedName>
</protein>
<evidence type="ECO:0000313" key="2">
    <source>
        <dbReference type="EMBL" id="EDX70993.1"/>
    </source>
</evidence>
<dbReference type="InterPro" id="IPR011335">
    <property type="entry name" value="Restrct_endonuc-II-like"/>
</dbReference>
<reference evidence="2 3" key="1">
    <citation type="submission" date="2008-07" db="EMBL/GenBank/DDBJ databases">
        <authorList>
            <person name="Tandeau de Marsac N."/>
            <person name="Ferriera S."/>
            <person name="Johnson J."/>
            <person name="Kravitz S."/>
            <person name="Beeson K."/>
            <person name="Sutton G."/>
            <person name="Rogers Y.-H."/>
            <person name="Friedman R."/>
            <person name="Frazier M."/>
            <person name="Venter J.C."/>
        </authorList>
    </citation>
    <scope>NUCLEOTIDE SEQUENCE [LARGE SCALE GENOMIC DNA]</scope>
    <source>
        <strain evidence="2 3">PCC 7420</strain>
    </source>
</reference>
<gene>
    <name evidence="2" type="ORF">MC7420_6593</name>
</gene>
<dbReference type="eggNOG" id="COG4636">
    <property type="taxonomic scope" value="Bacteria"/>
</dbReference>
<accession>B4W491</accession>
<dbReference type="InterPro" id="IPR012296">
    <property type="entry name" value="Nuclease_put_TT1808"/>
</dbReference>
<dbReference type="Proteomes" id="UP000003835">
    <property type="component" value="Unassembled WGS sequence"/>
</dbReference>
<dbReference type="Gene3D" id="3.90.1570.10">
    <property type="entry name" value="tt1808, chain A"/>
    <property type="match status" value="1"/>
</dbReference>
<dbReference type="Pfam" id="PF05685">
    <property type="entry name" value="Uma2"/>
    <property type="match status" value="1"/>
</dbReference>
<proteinExistence type="predicted"/>
<dbReference type="HOGENOM" id="CLU_098557_1_0_3"/>
<dbReference type="PANTHER" id="PTHR47152:SF4">
    <property type="entry name" value="SLR0445 PROTEIN"/>
    <property type="match status" value="1"/>
</dbReference>
<dbReference type="EMBL" id="DS989877">
    <property type="protein sequence ID" value="EDX70993.1"/>
    <property type="molecule type" value="Genomic_DNA"/>
</dbReference>
<organism evidence="2 3">
    <name type="scientific">Coleofasciculus chthonoplastes PCC 7420</name>
    <dbReference type="NCBI Taxonomy" id="118168"/>
    <lineage>
        <taxon>Bacteria</taxon>
        <taxon>Bacillati</taxon>
        <taxon>Cyanobacteriota</taxon>
        <taxon>Cyanophyceae</taxon>
        <taxon>Coleofasciculales</taxon>
        <taxon>Coleofasciculaceae</taxon>
        <taxon>Coleofasciculus</taxon>
    </lineage>
</organism>
<dbReference type="PANTHER" id="PTHR47152">
    <property type="entry name" value="SLR2084 PROTEIN-RELATED"/>
    <property type="match status" value="1"/>
</dbReference>
<sequence length="212" mass="24419">MLNSLQELINEPEIAQIDDPEEIFTTSEVSWNQYEALLAKLENNPHYHITYSDGVLEIVSPSFKHEKLKKRLATLIEFYLIKKRIKHTPRGSPRVKKQLKKVGAEPDECYCIGEEKDIPDLAVEVIITSGSIDKLDIYRRLGVTEVWLGKKNRLKLYHLREATLSIFEDNYGYEQIVTSELLPELDIALLEQCVFISDQIEAIDAFEQGLKV</sequence>